<dbReference type="RefSeq" id="WP_306879313.1">
    <property type="nucleotide sequence ID" value="NZ_JAUSRD010000013.1"/>
</dbReference>
<reference evidence="1" key="1">
    <citation type="submission" date="2023-07" db="EMBL/GenBank/DDBJ databases">
        <title>Sorghum-associated microbial communities from plants grown in Nebraska, USA.</title>
        <authorList>
            <person name="Schachtman D."/>
        </authorList>
    </citation>
    <scope>NUCLEOTIDE SEQUENCE</scope>
    <source>
        <strain evidence="1">DS3754</strain>
    </source>
</reference>
<name>A0AAW8D3N6_9BURK</name>
<evidence type="ECO:0000313" key="1">
    <source>
        <dbReference type="EMBL" id="MDP9895682.1"/>
    </source>
</evidence>
<organism evidence="1 2">
    <name type="scientific">Variovorax boronicumulans</name>
    <dbReference type="NCBI Taxonomy" id="436515"/>
    <lineage>
        <taxon>Bacteria</taxon>
        <taxon>Pseudomonadati</taxon>
        <taxon>Pseudomonadota</taxon>
        <taxon>Betaproteobacteria</taxon>
        <taxon>Burkholderiales</taxon>
        <taxon>Comamonadaceae</taxon>
        <taxon>Variovorax</taxon>
    </lineage>
</organism>
<proteinExistence type="predicted"/>
<dbReference type="Proteomes" id="UP001242045">
    <property type="component" value="Unassembled WGS sequence"/>
</dbReference>
<gene>
    <name evidence="1" type="ORF">J2W31_004809</name>
</gene>
<dbReference type="Pfam" id="PF13665">
    <property type="entry name" value="Tox-PAAR-like"/>
    <property type="match status" value="1"/>
</dbReference>
<evidence type="ECO:0008006" key="3">
    <source>
        <dbReference type="Google" id="ProtNLM"/>
    </source>
</evidence>
<protein>
    <recommendedName>
        <fullName evidence="3">Type VI secretion protein</fullName>
    </recommendedName>
</protein>
<dbReference type="AlphaFoldDB" id="A0AAW8D3N6"/>
<dbReference type="EMBL" id="JAUSRD010000013">
    <property type="protein sequence ID" value="MDP9895682.1"/>
    <property type="molecule type" value="Genomic_DNA"/>
</dbReference>
<evidence type="ECO:0000313" key="2">
    <source>
        <dbReference type="Proteomes" id="UP001242045"/>
    </source>
</evidence>
<accession>A0AAW8D3N6</accession>
<sequence length="128" mass="14228">MCLATHQWLGGSIGFPDVCRTPVPFPFPNLAIRPMSIPVCWNMLLMGAPMHNMATMTPITLGDQPGVMGGMISQVFMQVMRHITGMFTLLLRGTPATRLGSLTTQNRMNILGFECIPGMHFKMFYFGF</sequence>
<comment type="caution">
    <text evidence="1">The sequence shown here is derived from an EMBL/GenBank/DDBJ whole genome shotgun (WGS) entry which is preliminary data.</text>
</comment>